<dbReference type="Proteomes" id="UP000000600">
    <property type="component" value="Unassembled WGS sequence"/>
</dbReference>
<sequence length="90" mass="10320">MKKQQLFKGFYRQIKRLVSNSNGKGKRKIIQFIDVALIQRYQMGGKLDFNQIPLVSIKESNSLCVKPAESIDLDPQGQKIDPLELLIQQC</sequence>
<gene>
    <name evidence="1" type="ORF">GSPATT00016083001</name>
</gene>
<proteinExistence type="predicted"/>
<accession>A0DDX5</accession>
<dbReference type="EMBL" id="CT868396">
    <property type="protein sequence ID" value="CAK81242.1"/>
    <property type="molecule type" value="Genomic_DNA"/>
</dbReference>
<dbReference type="OrthoDB" id="10527958at2759"/>
<dbReference type="HOGENOM" id="CLU_2445527_0_0_1"/>
<evidence type="ECO:0000313" key="2">
    <source>
        <dbReference type="Proteomes" id="UP000000600"/>
    </source>
</evidence>
<dbReference type="AlphaFoldDB" id="A0DDX5"/>
<dbReference type="InParanoid" id="A0DDX5"/>
<protein>
    <submittedName>
        <fullName evidence="1">Uncharacterized protein</fullName>
    </submittedName>
</protein>
<dbReference type="KEGG" id="ptm:GSPATT00016083001"/>
<dbReference type="GeneID" id="5034424"/>
<evidence type="ECO:0000313" key="1">
    <source>
        <dbReference type="EMBL" id="CAK81242.1"/>
    </source>
</evidence>
<organism evidence="1 2">
    <name type="scientific">Paramecium tetraurelia</name>
    <dbReference type="NCBI Taxonomy" id="5888"/>
    <lineage>
        <taxon>Eukaryota</taxon>
        <taxon>Sar</taxon>
        <taxon>Alveolata</taxon>
        <taxon>Ciliophora</taxon>
        <taxon>Intramacronucleata</taxon>
        <taxon>Oligohymenophorea</taxon>
        <taxon>Peniculida</taxon>
        <taxon>Parameciidae</taxon>
        <taxon>Paramecium</taxon>
    </lineage>
</organism>
<name>A0DDX5_PARTE</name>
<reference evidence="1 2" key="1">
    <citation type="journal article" date="2006" name="Nature">
        <title>Global trends of whole-genome duplications revealed by the ciliate Paramecium tetraurelia.</title>
        <authorList>
            <consortium name="Genoscope"/>
            <person name="Aury J.-M."/>
            <person name="Jaillon O."/>
            <person name="Duret L."/>
            <person name="Noel B."/>
            <person name="Jubin C."/>
            <person name="Porcel B.M."/>
            <person name="Segurens B."/>
            <person name="Daubin V."/>
            <person name="Anthouard V."/>
            <person name="Aiach N."/>
            <person name="Arnaiz O."/>
            <person name="Billaut A."/>
            <person name="Beisson J."/>
            <person name="Blanc I."/>
            <person name="Bouhouche K."/>
            <person name="Camara F."/>
            <person name="Duharcourt S."/>
            <person name="Guigo R."/>
            <person name="Gogendeau D."/>
            <person name="Katinka M."/>
            <person name="Keller A.-M."/>
            <person name="Kissmehl R."/>
            <person name="Klotz C."/>
            <person name="Koll F."/>
            <person name="Le Moue A."/>
            <person name="Lepere C."/>
            <person name="Malinsky S."/>
            <person name="Nowacki M."/>
            <person name="Nowak J.K."/>
            <person name="Plattner H."/>
            <person name="Poulain J."/>
            <person name="Ruiz F."/>
            <person name="Serrano V."/>
            <person name="Zagulski M."/>
            <person name="Dessen P."/>
            <person name="Betermier M."/>
            <person name="Weissenbach J."/>
            <person name="Scarpelli C."/>
            <person name="Schachter V."/>
            <person name="Sperling L."/>
            <person name="Meyer E."/>
            <person name="Cohen J."/>
            <person name="Wincker P."/>
        </authorList>
    </citation>
    <scope>NUCLEOTIDE SEQUENCE [LARGE SCALE GENOMIC DNA]</scope>
    <source>
        <strain evidence="1 2">Stock d4-2</strain>
    </source>
</reference>
<keyword evidence="2" id="KW-1185">Reference proteome</keyword>
<dbReference type="RefSeq" id="XP_001448639.1">
    <property type="nucleotide sequence ID" value="XM_001448602.1"/>
</dbReference>